<protein>
    <submittedName>
        <fullName evidence="7">AfsR/SARP family transcriptional regulator</fullName>
    </submittedName>
</protein>
<dbReference type="InterPro" id="IPR001867">
    <property type="entry name" value="OmpR/PhoB-type_DNA-bd"/>
</dbReference>
<evidence type="ECO:0000313" key="7">
    <source>
        <dbReference type="EMBL" id="MDN4483493.1"/>
    </source>
</evidence>
<dbReference type="GO" id="GO:0003677">
    <property type="term" value="F:DNA binding"/>
    <property type="evidence" value="ECO:0007669"/>
    <property type="project" value="UniProtKB-UniRule"/>
</dbReference>
<sequence>MDAGARLGVLGPVRASAGGARTALGSGKAVALLGLLASDRRRVWPDDVVVRALWDDAEHGDRAHVLAALRVHASDLRRRLDPVGVCVEWVGSGYRLAGGSARVDVEIARRHAERGDAAMRFGDLQHASREYALALREWRGQPFEGVVAPYVAGLREALEYWHREIRQNRLEADLGLGLGALHLDESRDLCEADRYDERACRHRVVALSQAGRRAEALEVYGAFRRRLVRVLGVEPGAELVEAHARVLRGGHGGVALRRVAW</sequence>
<evidence type="ECO:0000256" key="5">
    <source>
        <dbReference type="PROSITE-ProRule" id="PRU01091"/>
    </source>
</evidence>
<comment type="similarity">
    <text evidence="1">Belongs to the AfsR/DnrI/RedD regulatory family.</text>
</comment>
<name>A0AB35MIA2_9MICO</name>
<evidence type="ECO:0000256" key="1">
    <source>
        <dbReference type="ARBA" id="ARBA00005820"/>
    </source>
</evidence>
<feature type="DNA-binding region" description="OmpR/PhoB-type" evidence="5">
    <location>
        <begin position="1"/>
        <end position="98"/>
    </location>
</feature>
<dbReference type="Gene3D" id="1.25.40.10">
    <property type="entry name" value="Tetratricopeptide repeat domain"/>
    <property type="match status" value="1"/>
</dbReference>
<feature type="domain" description="OmpR/PhoB-type" evidence="6">
    <location>
        <begin position="1"/>
        <end position="98"/>
    </location>
</feature>
<evidence type="ECO:0000313" key="8">
    <source>
        <dbReference type="Proteomes" id="UP001172756"/>
    </source>
</evidence>
<dbReference type="PROSITE" id="PS51755">
    <property type="entry name" value="OMPR_PHOB"/>
    <property type="match status" value="1"/>
</dbReference>
<dbReference type="EMBL" id="JAUHQB010000004">
    <property type="protein sequence ID" value="MDN4483493.1"/>
    <property type="molecule type" value="Genomic_DNA"/>
</dbReference>
<dbReference type="InterPro" id="IPR016032">
    <property type="entry name" value="Sig_transdc_resp-reg_C-effctor"/>
</dbReference>
<dbReference type="InterPro" id="IPR051677">
    <property type="entry name" value="AfsR-DnrI-RedD_regulator"/>
</dbReference>
<evidence type="ECO:0000256" key="4">
    <source>
        <dbReference type="ARBA" id="ARBA00023163"/>
    </source>
</evidence>
<dbReference type="AlphaFoldDB" id="A0AB35MIA2"/>
<dbReference type="InterPro" id="IPR036388">
    <property type="entry name" value="WH-like_DNA-bd_sf"/>
</dbReference>
<evidence type="ECO:0000256" key="3">
    <source>
        <dbReference type="ARBA" id="ARBA00023125"/>
    </source>
</evidence>
<reference evidence="7 8" key="1">
    <citation type="submission" date="2023-06" db="EMBL/GenBank/DDBJ databases">
        <title>SYSU T0a273.</title>
        <authorList>
            <person name="Gao L."/>
            <person name="Fang B.-Z."/>
            <person name="Li W.-J."/>
        </authorList>
    </citation>
    <scope>NUCLEOTIDE SEQUENCE [LARGE SCALE GENOMIC DNA]</scope>
    <source>
        <strain evidence="7 8">SYSU T0a273</strain>
    </source>
</reference>
<dbReference type="InterPro" id="IPR011990">
    <property type="entry name" value="TPR-like_helical_dom_sf"/>
</dbReference>
<dbReference type="SUPFAM" id="SSF46894">
    <property type="entry name" value="C-terminal effector domain of the bipartite response regulators"/>
    <property type="match status" value="1"/>
</dbReference>
<keyword evidence="4" id="KW-0804">Transcription</keyword>
<dbReference type="PANTHER" id="PTHR35807:SF1">
    <property type="entry name" value="TRANSCRIPTIONAL REGULATOR REDD"/>
    <property type="match status" value="1"/>
</dbReference>
<dbReference type="SUPFAM" id="SSF48452">
    <property type="entry name" value="TPR-like"/>
    <property type="match status" value="1"/>
</dbReference>
<dbReference type="CDD" id="cd15831">
    <property type="entry name" value="BTAD"/>
    <property type="match status" value="1"/>
</dbReference>
<dbReference type="Gene3D" id="1.10.10.10">
    <property type="entry name" value="Winged helix-like DNA-binding domain superfamily/Winged helix DNA-binding domain"/>
    <property type="match status" value="1"/>
</dbReference>
<comment type="caution">
    <text evidence="7">The sequence shown here is derived from an EMBL/GenBank/DDBJ whole genome shotgun (WGS) entry which is preliminary data.</text>
</comment>
<organism evidence="7 8">
    <name type="scientific">Demequina lignilytica</name>
    <dbReference type="NCBI Taxonomy" id="3051663"/>
    <lineage>
        <taxon>Bacteria</taxon>
        <taxon>Bacillati</taxon>
        <taxon>Actinomycetota</taxon>
        <taxon>Actinomycetes</taxon>
        <taxon>Micrococcales</taxon>
        <taxon>Demequinaceae</taxon>
        <taxon>Demequina</taxon>
    </lineage>
</organism>
<evidence type="ECO:0000259" key="6">
    <source>
        <dbReference type="PROSITE" id="PS51755"/>
    </source>
</evidence>
<dbReference type="SMART" id="SM01043">
    <property type="entry name" value="BTAD"/>
    <property type="match status" value="1"/>
</dbReference>
<accession>A0AB35MIA2</accession>
<keyword evidence="2" id="KW-0805">Transcription regulation</keyword>
<gene>
    <name evidence="7" type="ORF">QQ002_08090</name>
</gene>
<dbReference type="InterPro" id="IPR005158">
    <property type="entry name" value="BTAD"/>
</dbReference>
<dbReference type="Pfam" id="PF03704">
    <property type="entry name" value="BTAD"/>
    <property type="match status" value="1"/>
</dbReference>
<dbReference type="GO" id="GO:0000160">
    <property type="term" value="P:phosphorelay signal transduction system"/>
    <property type="evidence" value="ECO:0007669"/>
    <property type="project" value="InterPro"/>
</dbReference>
<evidence type="ECO:0000256" key="2">
    <source>
        <dbReference type="ARBA" id="ARBA00023015"/>
    </source>
</evidence>
<dbReference type="GO" id="GO:0006355">
    <property type="term" value="P:regulation of DNA-templated transcription"/>
    <property type="evidence" value="ECO:0007669"/>
    <property type="project" value="InterPro"/>
</dbReference>
<proteinExistence type="inferred from homology"/>
<dbReference type="Proteomes" id="UP001172756">
    <property type="component" value="Unassembled WGS sequence"/>
</dbReference>
<dbReference type="PANTHER" id="PTHR35807">
    <property type="entry name" value="TRANSCRIPTIONAL REGULATOR REDD-RELATED"/>
    <property type="match status" value="1"/>
</dbReference>
<keyword evidence="3 5" id="KW-0238">DNA-binding</keyword>
<dbReference type="RefSeq" id="WP_301160333.1">
    <property type="nucleotide sequence ID" value="NZ_JAUHQB010000004.1"/>
</dbReference>